<evidence type="ECO:0000256" key="8">
    <source>
        <dbReference type="ARBA" id="ARBA00022679"/>
    </source>
</evidence>
<feature type="compositionally biased region" description="Basic and acidic residues" evidence="17">
    <location>
        <begin position="602"/>
        <end position="611"/>
    </location>
</feature>
<dbReference type="GO" id="GO:0005730">
    <property type="term" value="C:nucleolus"/>
    <property type="evidence" value="ECO:0000318"/>
    <property type="project" value="GO_Central"/>
</dbReference>
<evidence type="ECO:0000256" key="1">
    <source>
        <dbReference type="ARBA" id="ARBA00004604"/>
    </source>
</evidence>
<dbReference type="Pfam" id="PF05148">
    <property type="entry name" value="Methyltransf_8"/>
    <property type="match status" value="1"/>
</dbReference>
<dbReference type="InterPro" id="IPR031167">
    <property type="entry name" value="G_OBG"/>
</dbReference>
<dbReference type="CDD" id="cd02440">
    <property type="entry name" value="AdoMet_MTases"/>
    <property type="match status" value="1"/>
</dbReference>
<comment type="similarity">
    <text evidence="2">Belongs to the methyltransferase superfamily. RRP8 family.</text>
</comment>
<accession>A0A2A6BI13</accession>
<feature type="coiled-coil region" evidence="16">
    <location>
        <begin position="435"/>
        <end position="469"/>
    </location>
</feature>
<dbReference type="GO" id="GO:0008168">
    <property type="term" value="F:methyltransferase activity"/>
    <property type="evidence" value="ECO:0007669"/>
    <property type="project" value="UniProtKB-KW"/>
</dbReference>
<dbReference type="InterPro" id="IPR042036">
    <property type="entry name" value="RRP8_N"/>
</dbReference>
<feature type="region of interest" description="Disordered" evidence="17">
    <location>
        <begin position="512"/>
        <end position="726"/>
    </location>
</feature>
<feature type="compositionally biased region" description="Basic residues" evidence="17">
    <location>
        <begin position="640"/>
        <end position="653"/>
    </location>
</feature>
<sequence length="944" mass="107214">MTKLKLSKYGVVSDEVCEELKEVCLSKTQRKTPTVVHRQYSIGRIRAFYARKIKFLQQTLHDKLTQIIDEFPKMEEVHPFYADLMNILYDRDHYKIALGQMNTARHLIDGIAREYCRLMKYADSLYRCKMLKRAALGRMVKLLRRQKSSFEYLEQVRQHLSRLPSIDPNNRTLILCGFPNVGKSSFINTVTRADVEVQPYAFTTKALYVGHLDYKFLRWQVIDTPGILDQPLEERNTIEMQAVTALAHLKAAILYVMDISEQCDKTLAEQIHLFESIRPLFANKPVLVALNKTDIITRAELPAEKEAMLAALEKDGVPLLEMSTVSKTGVVEIRDRACDDLLAQRVETKLQAKKTTVSEGGVLNRVFVAYPEKRDEVVRAPFIPEGVLHRRVKGTVHNAGRGDQIARGFCSLIKLAALLEEEENLKAAGEYDEDLESEDEELAENARKIADKEEELRFMAREKKSLNGKRTSRSVTRKRERTMDKLEQTMGELGVEIAPKRMKHLQEMAGREHTVKKMKVGPSRSLSANRAESRDKLGIRDEKMVKGNKFKQKEGDKKLVKLDGVKKPEKPKTVVVVEKSAEEGRKEKKGEKKPKAVVVVEMSEKEGGKEKKREKKPVSEPAPEAVSKKEGGGEEAEGGKKKRPWRNKLRKAKAKEAARAERGENMEGVEEEGGGEGEGEKKKKKKKKKKRNAVLDEIIKDGKAATGRMDEEEEEEGAASSTKGDAKLEDAKEKIKGGIFRYINEQLYTVKSADAVELFKKEPDSFWAYHEGFAQQTKKWPNHPLRLIIQWLLSKESGKVVFDLGCGEAKIAEAVGKRHDVRSFDLVAVNERVTACDMAHLPEKDGTADIVVFCLSLMGTNLLDFIREARRVLKTGGILKIAEVTSRFVNPKMFVDAVCKLGFQVHERKAVTDYFIIMQFIKIDKVENKRPYGLVLKPCLYKKR</sequence>
<dbReference type="GO" id="GO:0003723">
    <property type="term" value="F:RNA binding"/>
    <property type="evidence" value="ECO:0000318"/>
    <property type="project" value="GO_Central"/>
</dbReference>
<dbReference type="InterPro" id="IPR006073">
    <property type="entry name" value="GTP-bd"/>
</dbReference>
<dbReference type="AlphaFoldDB" id="A0A2A6BI13"/>
<feature type="compositionally biased region" description="Basic and acidic residues" evidence="17">
    <location>
        <begin position="579"/>
        <end position="594"/>
    </location>
</feature>
<dbReference type="Pfam" id="PF06858">
    <property type="entry name" value="NOG1"/>
    <property type="match status" value="1"/>
</dbReference>
<evidence type="ECO:0000256" key="13">
    <source>
        <dbReference type="ARBA" id="ARBA00023134"/>
    </source>
</evidence>
<dbReference type="PROSITE" id="PS51710">
    <property type="entry name" value="G_OBG"/>
    <property type="match status" value="1"/>
</dbReference>
<name>A0A2A6BI13_PRIPA</name>
<keyword evidence="10" id="KW-0547">Nucleotide-binding</keyword>
<keyword evidence="6" id="KW-0698">rRNA processing</keyword>
<dbReference type="GO" id="GO:0032259">
    <property type="term" value="P:methylation"/>
    <property type="evidence" value="ECO:0007669"/>
    <property type="project" value="UniProtKB-KW"/>
</dbReference>
<keyword evidence="16" id="KW-0175">Coiled coil</keyword>
<dbReference type="InterPro" id="IPR041623">
    <property type="entry name" value="NOG1_N"/>
</dbReference>
<dbReference type="PANTHER" id="PTHR45759">
    <property type="entry name" value="NUCLEOLAR GTP-BINDING PROTEIN 1"/>
    <property type="match status" value="1"/>
</dbReference>
<dbReference type="Gene3D" id="3.40.50.150">
    <property type="entry name" value="Vaccinia Virus protein VP39"/>
    <property type="match status" value="1"/>
</dbReference>
<evidence type="ECO:0000256" key="12">
    <source>
        <dbReference type="ARBA" id="ARBA00023015"/>
    </source>
</evidence>
<dbReference type="FunFam" id="3.40.50.150:FF:000068">
    <property type="entry name" value="Ribosomal RNA-processing protein 8"/>
    <property type="match status" value="1"/>
</dbReference>
<evidence type="ECO:0000256" key="2">
    <source>
        <dbReference type="ARBA" id="ARBA00006301"/>
    </source>
</evidence>
<dbReference type="Gene3D" id="1.20.120.1190">
    <property type="match status" value="1"/>
</dbReference>
<dbReference type="InterPro" id="IPR010674">
    <property type="entry name" value="NOG1_Rossman_fold_dom"/>
</dbReference>
<keyword evidence="11" id="KW-0156">Chromatin regulator</keyword>
<dbReference type="GO" id="GO:0005525">
    <property type="term" value="F:GTP binding"/>
    <property type="evidence" value="ECO:0007669"/>
    <property type="project" value="UniProtKB-KW"/>
</dbReference>
<reference evidence="18" key="2">
    <citation type="submission" date="2022-06" db="UniProtKB">
        <authorList>
            <consortium name="EnsemblMetazoa"/>
        </authorList>
    </citation>
    <scope>IDENTIFICATION</scope>
    <source>
        <strain evidence="18">PS312</strain>
    </source>
</reference>
<dbReference type="GO" id="GO:0006364">
    <property type="term" value="P:rRNA processing"/>
    <property type="evidence" value="ECO:0007669"/>
    <property type="project" value="UniProtKB-KW"/>
</dbReference>
<evidence type="ECO:0000256" key="14">
    <source>
        <dbReference type="ARBA" id="ARBA00023163"/>
    </source>
</evidence>
<dbReference type="PRINTS" id="PR00326">
    <property type="entry name" value="GTP1OBG"/>
</dbReference>
<dbReference type="EnsemblMetazoa" id="PPA02299.1">
    <property type="protein sequence ID" value="PPA02299.1"/>
    <property type="gene ID" value="WBGene00091853"/>
</dbReference>
<keyword evidence="9" id="KW-0949">S-adenosyl-L-methionine</keyword>
<dbReference type="Gene3D" id="1.10.10.2150">
    <property type="entry name" value="Ribosomal RNA-processing protein 8, N-terminal domain"/>
    <property type="match status" value="1"/>
</dbReference>
<dbReference type="SUPFAM" id="SSF52540">
    <property type="entry name" value="P-loop containing nucleoside triphosphate hydrolases"/>
    <property type="match status" value="1"/>
</dbReference>
<evidence type="ECO:0000313" key="19">
    <source>
        <dbReference type="Proteomes" id="UP000005239"/>
    </source>
</evidence>
<proteinExistence type="inferred from homology"/>
<dbReference type="Proteomes" id="UP000005239">
    <property type="component" value="Unassembled WGS sequence"/>
</dbReference>
<dbReference type="InterPro" id="IPR029063">
    <property type="entry name" value="SAM-dependent_MTases_sf"/>
</dbReference>
<dbReference type="FunFam" id="3.40.50.300:FF:000496">
    <property type="entry name" value="Nucleolar GTP-binding protein 1"/>
    <property type="match status" value="1"/>
</dbReference>
<keyword evidence="5" id="KW-0690">Ribosome biogenesis</keyword>
<feature type="compositionally biased region" description="Acidic residues" evidence="17">
    <location>
        <begin position="667"/>
        <end position="677"/>
    </location>
</feature>
<gene>
    <name evidence="18" type="primary">WBGene00091853</name>
</gene>
<keyword evidence="14" id="KW-0804">Transcription</keyword>
<evidence type="ECO:0000313" key="18">
    <source>
        <dbReference type="EnsemblMetazoa" id="PPA02299.1"/>
    </source>
</evidence>
<evidence type="ECO:0000256" key="9">
    <source>
        <dbReference type="ARBA" id="ARBA00022691"/>
    </source>
</evidence>
<evidence type="ECO:0000256" key="7">
    <source>
        <dbReference type="ARBA" id="ARBA00022603"/>
    </source>
</evidence>
<dbReference type="Gene3D" id="3.40.50.300">
    <property type="entry name" value="P-loop containing nucleotide triphosphate hydrolases"/>
    <property type="match status" value="1"/>
</dbReference>
<evidence type="ECO:0000256" key="16">
    <source>
        <dbReference type="SAM" id="Coils"/>
    </source>
</evidence>
<dbReference type="SUPFAM" id="SSF53335">
    <property type="entry name" value="S-adenosyl-L-methionine-dependent methyltransferases"/>
    <property type="match status" value="1"/>
</dbReference>
<keyword evidence="8" id="KW-0808">Transferase</keyword>
<organism evidence="18 19">
    <name type="scientific">Pristionchus pacificus</name>
    <name type="common">Parasitic nematode worm</name>
    <dbReference type="NCBI Taxonomy" id="54126"/>
    <lineage>
        <taxon>Eukaryota</taxon>
        <taxon>Metazoa</taxon>
        <taxon>Ecdysozoa</taxon>
        <taxon>Nematoda</taxon>
        <taxon>Chromadorea</taxon>
        <taxon>Rhabditida</taxon>
        <taxon>Rhabditina</taxon>
        <taxon>Diplogasteromorpha</taxon>
        <taxon>Diplogasteroidea</taxon>
        <taxon>Neodiplogasteridae</taxon>
        <taxon>Pristionchus</taxon>
    </lineage>
</organism>
<dbReference type="Pfam" id="PF17835">
    <property type="entry name" value="NOG1_N"/>
    <property type="match status" value="1"/>
</dbReference>
<dbReference type="FunFam" id="1.10.10.2150:FF:000001">
    <property type="entry name" value="Ribosomal RNA-processing protein 8"/>
    <property type="match status" value="1"/>
</dbReference>
<comment type="subcellular location">
    <subcellularLocation>
        <location evidence="1">Nucleus</location>
        <location evidence="1">Nucleolus</location>
    </subcellularLocation>
</comment>
<reference evidence="19" key="1">
    <citation type="journal article" date="2008" name="Nat. Genet.">
        <title>The Pristionchus pacificus genome provides a unique perspective on nematode lifestyle and parasitism.</title>
        <authorList>
            <person name="Dieterich C."/>
            <person name="Clifton S.W."/>
            <person name="Schuster L.N."/>
            <person name="Chinwalla A."/>
            <person name="Delehaunty K."/>
            <person name="Dinkelacker I."/>
            <person name="Fulton L."/>
            <person name="Fulton R."/>
            <person name="Godfrey J."/>
            <person name="Minx P."/>
            <person name="Mitreva M."/>
            <person name="Roeseler W."/>
            <person name="Tian H."/>
            <person name="Witte H."/>
            <person name="Yang S.P."/>
            <person name="Wilson R.K."/>
            <person name="Sommer R.J."/>
        </authorList>
    </citation>
    <scope>NUCLEOTIDE SEQUENCE [LARGE SCALE GENOMIC DNA]</scope>
    <source>
        <strain evidence="19">PS312</strain>
    </source>
</reference>
<keyword evidence="7" id="KW-0489">Methyltransferase</keyword>
<feature type="compositionally biased region" description="Basic and acidic residues" evidence="17">
    <location>
        <begin position="693"/>
        <end position="703"/>
    </location>
</feature>
<feature type="compositionally biased region" description="Basic residues" evidence="17">
    <location>
        <begin position="682"/>
        <end position="692"/>
    </location>
</feature>
<accession>A0A8R1Y4P6</accession>
<keyword evidence="13" id="KW-0342">GTP-binding</keyword>
<dbReference type="InterPro" id="IPR027417">
    <property type="entry name" value="P-loop_NTPase"/>
</dbReference>
<feature type="compositionally biased region" description="Basic and acidic residues" evidence="17">
    <location>
        <begin position="531"/>
        <end position="572"/>
    </location>
</feature>
<dbReference type="GO" id="GO:0006325">
    <property type="term" value="P:chromatin organization"/>
    <property type="evidence" value="ECO:0007669"/>
    <property type="project" value="UniProtKB-KW"/>
</dbReference>
<evidence type="ECO:0000256" key="6">
    <source>
        <dbReference type="ARBA" id="ARBA00022552"/>
    </source>
</evidence>
<keyword evidence="12" id="KW-0805">Transcription regulation</keyword>
<evidence type="ECO:0000256" key="17">
    <source>
        <dbReference type="SAM" id="MobiDB-lite"/>
    </source>
</evidence>
<evidence type="ECO:0000256" key="11">
    <source>
        <dbReference type="ARBA" id="ARBA00022853"/>
    </source>
</evidence>
<evidence type="ECO:0000256" key="15">
    <source>
        <dbReference type="ARBA" id="ARBA00023242"/>
    </source>
</evidence>
<evidence type="ECO:0000256" key="3">
    <source>
        <dbReference type="ARBA" id="ARBA00020203"/>
    </source>
</evidence>
<keyword evidence="4" id="KW-0678">Repressor</keyword>
<dbReference type="GO" id="GO:0042273">
    <property type="term" value="P:ribosomal large subunit biogenesis"/>
    <property type="evidence" value="ECO:0000318"/>
    <property type="project" value="GO_Central"/>
</dbReference>
<dbReference type="InterPro" id="IPR007823">
    <property type="entry name" value="RRP8"/>
</dbReference>
<evidence type="ECO:0000256" key="10">
    <source>
        <dbReference type="ARBA" id="ARBA00022741"/>
    </source>
</evidence>
<dbReference type="GO" id="GO:0003924">
    <property type="term" value="F:GTPase activity"/>
    <property type="evidence" value="ECO:0000318"/>
    <property type="project" value="GO_Central"/>
</dbReference>
<protein>
    <recommendedName>
        <fullName evidence="3">Ribosomal RNA-processing protein 8</fullName>
    </recommendedName>
</protein>
<evidence type="ECO:0000256" key="5">
    <source>
        <dbReference type="ARBA" id="ARBA00022517"/>
    </source>
</evidence>
<evidence type="ECO:0000256" key="4">
    <source>
        <dbReference type="ARBA" id="ARBA00022491"/>
    </source>
</evidence>
<feature type="compositionally biased region" description="Basic and acidic residues" evidence="17">
    <location>
        <begin position="654"/>
        <end position="665"/>
    </location>
</feature>
<keyword evidence="15" id="KW-0539">Nucleus</keyword>
<dbReference type="CDD" id="cd01897">
    <property type="entry name" value="NOG"/>
    <property type="match status" value="1"/>
</dbReference>
<keyword evidence="19" id="KW-1185">Reference proteome</keyword>